<keyword evidence="1" id="KW-1185">Reference proteome</keyword>
<reference evidence="2" key="1">
    <citation type="submission" date="2022-11" db="UniProtKB">
        <authorList>
            <consortium name="WormBaseParasite"/>
        </authorList>
    </citation>
    <scope>IDENTIFICATION</scope>
</reference>
<evidence type="ECO:0000313" key="1">
    <source>
        <dbReference type="Proteomes" id="UP000887577"/>
    </source>
</evidence>
<dbReference type="GO" id="GO:0006508">
    <property type="term" value="P:proteolysis"/>
    <property type="evidence" value="ECO:0007669"/>
    <property type="project" value="InterPro"/>
</dbReference>
<protein>
    <submittedName>
        <fullName evidence="2">Subtilisin</fullName>
    </submittedName>
</protein>
<dbReference type="Gene3D" id="3.40.50.200">
    <property type="entry name" value="Peptidase S8/S53 domain"/>
    <property type="match status" value="1"/>
</dbReference>
<accession>A0A914ZDD9</accession>
<dbReference type="Proteomes" id="UP000887577">
    <property type="component" value="Unplaced"/>
</dbReference>
<proteinExistence type="predicted"/>
<dbReference type="InterPro" id="IPR036852">
    <property type="entry name" value="Peptidase_S8/S53_dom_sf"/>
</dbReference>
<name>A0A914ZDD9_9BILA</name>
<organism evidence="1 2">
    <name type="scientific">Panagrolaimus superbus</name>
    <dbReference type="NCBI Taxonomy" id="310955"/>
    <lineage>
        <taxon>Eukaryota</taxon>
        <taxon>Metazoa</taxon>
        <taxon>Ecdysozoa</taxon>
        <taxon>Nematoda</taxon>
        <taxon>Chromadorea</taxon>
        <taxon>Rhabditida</taxon>
        <taxon>Tylenchina</taxon>
        <taxon>Panagrolaimomorpha</taxon>
        <taxon>Panagrolaimoidea</taxon>
        <taxon>Panagrolaimidae</taxon>
        <taxon>Panagrolaimus</taxon>
    </lineage>
</organism>
<dbReference type="GO" id="GO:0004252">
    <property type="term" value="F:serine-type endopeptidase activity"/>
    <property type="evidence" value="ECO:0007669"/>
    <property type="project" value="InterPro"/>
</dbReference>
<evidence type="ECO:0000313" key="2">
    <source>
        <dbReference type="WBParaSite" id="PSU_v2.g9960.t1"/>
    </source>
</evidence>
<dbReference type="AlphaFoldDB" id="A0A914ZDD9"/>
<dbReference type="WBParaSite" id="PSU_v2.g9960.t1">
    <property type="protein sequence ID" value="PSU_v2.g9960.t1"/>
    <property type="gene ID" value="PSU_v2.g9960"/>
</dbReference>
<sequence>MSAQNIFKDYIPKEITQQSEFLKKYPNFDGRDVVIAIIDCGLDVSLDGMQKTTTGRPKVIDCFDFTGAGNVDTSVIKEFNNNGFNKSITGLSGRLLNVILI</sequence>